<evidence type="ECO:0000313" key="2">
    <source>
        <dbReference type="EMBL" id="KAK7073680.1"/>
    </source>
</evidence>
<reference evidence="2 3" key="1">
    <citation type="submission" date="2023-11" db="EMBL/GenBank/DDBJ databases">
        <title>Halocaridina rubra genome assembly.</title>
        <authorList>
            <person name="Smith C."/>
        </authorList>
    </citation>
    <scope>NUCLEOTIDE SEQUENCE [LARGE SCALE GENOMIC DNA]</scope>
    <source>
        <strain evidence="2">EP-1</strain>
        <tissue evidence="2">Whole</tissue>
    </source>
</reference>
<sequence length="118" mass="12644">MESVRVQRANLEAMTAKIRLPPLAPGVGGKRNILTPPDVAGISSGSSSSSLNYGCNKWQTRRRKGLERPPSGTRGSSTSYKIGTGVTPRLPTLDLPPMALASTSSTTVHDIRKFKRPN</sequence>
<proteinExistence type="predicted"/>
<name>A0AAN8WWL2_HALRR</name>
<organism evidence="2 3">
    <name type="scientific">Halocaridina rubra</name>
    <name type="common">Hawaiian red shrimp</name>
    <dbReference type="NCBI Taxonomy" id="373956"/>
    <lineage>
        <taxon>Eukaryota</taxon>
        <taxon>Metazoa</taxon>
        <taxon>Ecdysozoa</taxon>
        <taxon>Arthropoda</taxon>
        <taxon>Crustacea</taxon>
        <taxon>Multicrustacea</taxon>
        <taxon>Malacostraca</taxon>
        <taxon>Eumalacostraca</taxon>
        <taxon>Eucarida</taxon>
        <taxon>Decapoda</taxon>
        <taxon>Pleocyemata</taxon>
        <taxon>Caridea</taxon>
        <taxon>Atyoidea</taxon>
        <taxon>Atyidae</taxon>
        <taxon>Halocaridina</taxon>
    </lineage>
</organism>
<dbReference type="EMBL" id="JAXCGZ010012272">
    <property type="protein sequence ID" value="KAK7073680.1"/>
    <property type="molecule type" value="Genomic_DNA"/>
</dbReference>
<dbReference type="Proteomes" id="UP001381693">
    <property type="component" value="Unassembled WGS sequence"/>
</dbReference>
<evidence type="ECO:0000313" key="3">
    <source>
        <dbReference type="Proteomes" id="UP001381693"/>
    </source>
</evidence>
<protein>
    <submittedName>
        <fullName evidence="2">Uncharacterized protein</fullName>
    </submittedName>
</protein>
<evidence type="ECO:0000256" key="1">
    <source>
        <dbReference type="SAM" id="MobiDB-lite"/>
    </source>
</evidence>
<comment type="caution">
    <text evidence="2">The sequence shown here is derived from an EMBL/GenBank/DDBJ whole genome shotgun (WGS) entry which is preliminary data.</text>
</comment>
<accession>A0AAN8WWL2</accession>
<keyword evidence="3" id="KW-1185">Reference proteome</keyword>
<dbReference type="AlphaFoldDB" id="A0AAN8WWL2"/>
<gene>
    <name evidence="2" type="ORF">SK128_002950</name>
</gene>
<feature type="region of interest" description="Disordered" evidence="1">
    <location>
        <begin position="38"/>
        <end position="118"/>
    </location>
</feature>